<accession>B9SIQ6</accession>
<dbReference type="Proteomes" id="UP000008311">
    <property type="component" value="Unassembled WGS sequence"/>
</dbReference>
<evidence type="ECO:0000313" key="1">
    <source>
        <dbReference type="EMBL" id="EEF36479.1"/>
    </source>
</evidence>
<organism evidence="1 2">
    <name type="scientific">Ricinus communis</name>
    <name type="common">Castor bean</name>
    <dbReference type="NCBI Taxonomy" id="3988"/>
    <lineage>
        <taxon>Eukaryota</taxon>
        <taxon>Viridiplantae</taxon>
        <taxon>Streptophyta</taxon>
        <taxon>Embryophyta</taxon>
        <taxon>Tracheophyta</taxon>
        <taxon>Spermatophyta</taxon>
        <taxon>Magnoliopsida</taxon>
        <taxon>eudicotyledons</taxon>
        <taxon>Gunneridae</taxon>
        <taxon>Pentapetalae</taxon>
        <taxon>rosids</taxon>
        <taxon>fabids</taxon>
        <taxon>Malpighiales</taxon>
        <taxon>Euphorbiaceae</taxon>
        <taxon>Acalyphoideae</taxon>
        <taxon>Acalypheae</taxon>
        <taxon>Ricinus</taxon>
    </lineage>
</organism>
<gene>
    <name evidence="1" type="ORF">RCOM_0538820</name>
</gene>
<dbReference type="AlphaFoldDB" id="B9SIQ6"/>
<protein>
    <submittedName>
        <fullName evidence="1">Uncharacterized protein</fullName>
    </submittedName>
</protein>
<dbReference type="EMBL" id="EQ973976">
    <property type="protein sequence ID" value="EEF36479.1"/>
    <property type="molecule type" value="Genomic_DNA"/>
</dbReference>
<keyword evidence="2" id="KW-1185">Reference proteome</keyword>
<dbReference type="InParanoid" id="B9SIQ6"/>
<proteinExistence type="predicted"/>
<sequence length="66" mass="7351">MVMPLSFLDDLDIEEIKNYSREKAAREAVGGEVALVAYVNPSLGDDHNVESNLIEAWDVMNIESRA</sequence>
<reference evidence="2" key="1">
    <citation type="journal article" date="2010" name="Nat. Biotechnol.">
        <title>Draft genome sequence of the oilseed species Ricinus communis.</title>
        <authorList>
            <person name="Chan A.P."/>
            <person name="Crabtree J."/>
            <person name="Zhao Q."/>
            <person name="Lorenzi H."/>
            <person name="Orvis J."/>
            <person name="Puiu D."/>
            <person name="Melake-Berhan A."/>
            <person name="Jones K.M."/>
            <person name="Redman J."/>
            <person name="Chen G."/>
            <person name="Cahoon E.B."/>
            <person name="Gedil M."/>
            <person name="Stanke M."/>
            <person name="Haas B.J."/>
            <person name="Wortman J.R."/>
            <person name="Fraser-Liggett C.M."/>
            <person name="Ravel J."/>
            <person name="Rabinowicz P.D."/>
        </authorList>
    </citation>
    <scope>NUCLEOTIDE SEQUENCE [LARGE SCALE GENOMIC DNA]</scope>
    <source>
        <strain evidence="2">cv. Hale</strain>
    </source>
</reference>
<name>B9SIQ6_RICCO</name>
<evidence type="ECO:0000313" key="2">
    <source>
        <dbReference type="Proteomes" id="UP000008311"/>
    </source>
</evidence>